<dbReference type="InterPro" id="IPR036388">
    <property type="entry name" value="WH-like_DNA-bd_sf"/>
</dbReference>
<evidence type="ECO:0000313" key="3">
    <source>
        <dbReference type="EMBL" id="KAA9405051.1"/>
    </source>
</evidence>
<dbReference type="InterPro" id="IPR036390">
    <property type="entry name" value="WH_DNA-bd_sf"/>
</dbReference>
<accession>A0A5J5LDG6</accession>
<reference evidence="3 4" key="1">
    <citation type="submission" date="2018-11" db="EMBL/GenBank/DDBJ databases">
        <title>Genomic analysis of Haloarcula hispanica CBA1121.</title>
        <authorList>
            <person name="Kim Y.B."/>
            <person name="Roh S.W."/>
        </authorList>
    </citation>
    <scope>NUCLEOTIDE SEQUENCE [LARGE SCALE GENOMIC DNA]</scope>
    <source>
        <strain evidence="3 4">CBA1121</strain>
    </source>
</reference>
<dbReference type="CDD" id="cd00090">
    <property type="entry name" value="HTH_ARSR"/>
    <property type="match status" value="1"/>
</dbReference>
<organism evidence="3 4">
    <name type="scientific">Haloarcula hispanica</name>
    <dbReference type="NCBI Taxonomy" id="51589"/>
    <lineage>
        <taxon>Archaea</taxon>
        <taxon>Methanobacteriati</taxon>
        <taxon>Methanobacteriota</taxon>
        <taxon>Stenosarchaea group</taxon>
        <taxon>Halobacteria</taxon>
        <taxon>Halobacteriales</taxon>
        <taxon>Haloarculaceae</taxon>
        <taxon>Haloarcula</taxon>
    </lineage>
</organism>
<dbReference type="GeneID" id="99240685"/>
<dbReference type="Gene3D" id="1.10.10.10">
    <property type="entry name" value="Winged helix-like DNA-binding domain superfamily/Winged helix DNA-binding domain"/>
    <property type="match status" value="1"/>
</dbReference>
<dbReference type="InterPro" id="IPR056525">
    <property type="entry name" value="HVO_1552_C"/>
</dbReference>
<evidence type="ECO:0000259" key="2">
    <source>
        <dbReference type="Pfam" id="PF24267"/>
    </source>
</evidence>
<sequence length="205" mass="21630">MSSPIETLQERTGTADESPRVLGVAENETDDVLDALASDTSRSLFRTLYDEPGTPSEIADRCDTSVQNVHYHVSNLEDAELIEPVETVYSSKGNEMTVYGPASDPIVLVGDRDLEPRLQQSMADVVTGLGLIGFASLFVQWGAEKLATATAGDGVLAPASPNAGPVSGTNAVARFVFEVIEPGLLFFCLCLTVLGIAALLVDGQA</sequence>
<feature type="transmembrane region" description="Helical" evidence="1">
    <location>
        <begin position="184"/>
        <end position="201"/>
    </location>
</feature>
<dbReference type="Proteomes" id="UP000326244">
    <property type="component" value="Unassembled WGS sequence"/>
</dbReference>
<keyword evidence="1" id="KW-1133">Transmembrane helix</keyword>
<dbReference type="AlphaFoldDB" id="A0A5J5LDG6"/>
<dbReference type="SUPFAM" id="SSF46785">
    <property type="entry name" value="Winged helix' DNA-binding domain"/>
    <property type="match status" value="1"/>
</dbReference>
<dbReference type="Pfam" id="PF12840">
    <property type="entry name" value="HTH_20"/>
    <property type="match status" value="1"/>
</dbReference>
<dbReference type="OMA" id="GNEMTVY"/>
<feature type="domain" description="HVO-1552 C-terminal" evidence="2">
    <location>
        <begin position="110"/>
        <end position="199"/>
    </location>
</feature>
<name>A0A5J5LDG6_HALHI</name>
<dbReference type="Pfam" id="PF24267">
    <property type="entry name" value="HVO_1552_C"/>
    <property type="match status" value="1"/>
</dbReference>
<gene>
    <name evidence="3" type="ORF">EGO51_17130</name>
</gene>
<dbReference type="EMBL" id="RQWK01000002">
    <property type="protein sequence ID" value="KAA9405051.1"/>
    <property type="molecule type" value="Genomic_DNA"/>
</dbReference>
<dbReference type="InterPro" id="IPR011991">
    <property type="entry name" value="ArsR-like_HTH"/>
</dbReference>
<evidence type="ECO:0000313" key="4">
    <source>
        <dbReference type="Proteomes" id="UP000326244"/>
    </source>
</evidence>
<comment type="caution">
    <text evidence="3">The sequence shown here is derived from an EMBL/GenBank/DDBJ whole genome shotgun (WGS) entry which is preliminary data.</text>
</comment>
<protein>
    <submittedName>
        <fullName evidence="3">ArsR family transcriptional regulator</fullName>
    </submittedName>
</protein>
<proteinExistence type="predicted"/>
<dbReference type="RefSeq" id="WP_014031224.1">
    <property type="nucleotide sequence ID" value="NZ_BAABRG010000003.1"/>
</dbReference>
<keyword evidence="1" id="KW-0812">Transmembrane</keyword>
<keyword evidence="1" id="KW-0472">Membrane</keyword>
<evidence type="ECO:0000256" key="1">
    <source>
        <dbReference type="SAM" id="Phobius"/>
    </source>
</evidence>